<evidence type="ECO:0000259" key="1">
    <source>
        <dbReference type="Pfam" id="PF12728"/>
    </source>
</evidence>
<dbReference type="InterPro" id="IPR009061">
    <property type="entry name" value="DNA-bd_dom_put_sf"/>
</dbReference>
<organism evidence="2 3">
    <name type="scientific">Allomeiothermus silvanus (strain ATCC 700542 / DSM 9946 / NBRC 106475 / NCIMB 13440 / VI-R2)</name>
    <name type="common">Thermus silvanus</name>
    <dbReference type="NCBI Taxonomy" id="526227"/>
    <lineage>
        <taxon>Bacteria</taxon>
        <taxon>Thermotogati</taxon>
        <taxon>Deinococcota</taxon>
        <taxon>Deinococci</taxon>
        <taxon>Thermales</taxon>
        <taxon>Thermaceae</taxon>
        <taxon>Allomeiothermus</taxon>
    </lineage>
</organism>
<sequence length="57" mass="6386">MTSGKAAKILGVATSTVTAMCERGEFSGAYRPGKWWRIPLAEVQRKRQPRKPEAPRE</sequence>
<dbReference type="EMBL" id="CP002042">
    <property type="protein sequence ID" value="ADH63622.1"/>
    <property type="molecule type" value="Genomic_DNA"/>
</dbReference>
<gene>
    <name evidence="2" type="ordered locus">Mesil_1744</name>
</gene>
<reference evidence="2 3" key="1">
    <citation type="journal article" date="2010" name="Stand. Genomic Sci.">
        <title>Complete genome sequence of Meiothermus silvanus type strain (VI-R2).</title>
        <authorList>
            <person name="Sikorski J."/>
            <person name="Tindall B.J."/>
            <person name="Lowry S."/>
            <person name="Lucas S."/>
            <person name="Nolan M."/>
            <person name="Copeland A."/>
            <person name="Glavina Del Rio T."/>
            <person name="Tice H."/>
            <person name="Cheng J.F."/>
            <person name="Han C."/>
            <person name="Pitluck S."/>
            <person name="Liolios K."/>
            <person name="Ivanova N."/>
            <person name="Mavromatis K."/>
            <person name="Mikhailova N."/>
            <person name="Pati A."/>
            <person name="Goodwin L."/>
            <person name="Chen A."/>
            <person name="Palaniappan K."/>
            <person name="Land M."/>
            <person name="Hauser L."/>
            <person name="Chang Y.J."/>
            <person name="Jeffries C.D."/>
            <person name="Rohde M."/>
            <person name="Goker M."/>
            <person name="Woyke T."/>
            <person name="Bristow J."/>
            <person name="Eisen J.A."/>
            <person name="Markowitz V."/>
            <person name="Hugenholtz P."/>
            <person name="Kyrpides N.C."/>
            <person name="Klenk H.P."/>
            <person name="Lapidus A."/>
        </authorList>
    </citation>
    <scope>NUCLEOTIDE SEQUENCE [LARGE SCALE GENOMIC DNA]</scope>
    <source>
        <strain evidence="3">ATCC 700542 / DSM 9946 / VI-R2</strain>
    </source>
</reference>
<dbReference type="InterPro" id="IPR010093">
    <property type="entry name" value="SinI_DNA-bd"/>
</dbReference>
<accession>D7BFR9</accession>
<evidence type="ECO:0000313" key="3">
    <source>
        <dbReference type="Proteomes" id="UP000001916"/>
    </source>
</evidence>
<dbReference type="GO" id="GO:0003677">
    <property type="term" value="F:DNA binding"/>
    <property type="evidence" value="ECO:0007669"/>
    <property type="project" value="InterPro"/>
</dbReference>
<evidence type="ECO:0000313" key="2">
    <source>
        <dbReference type="EMBL" id="ADH63622.1"/>
    </source>
</evidence>
<protein>
    <recommendedName>
        <fullName evidence="1">Helix-turn-helix domain-containing protein</fullName>
    </recommendedName>
</protein>
<proteinExistence type="predicted"/>
<name>D7BFR9_ALLS1</name>
<keyword evidence="3" id="KW-1185">Reference proteome</keyword>
<dbReference type="SUPFAM" id="SSF46955">
    <property type="entry name" value="Putative DNA-binding domain"/>
    <property type="match status" value="1"/>
</dbReference>
<feature type="domain" description="Helix-turn-helix" evidence="1">
    <location>
        <begin position="1"/>
        <end position="44"/>
    </location>
</feature>
<dbReference type="KEGG" id="msv:Mesil_1744"/>
<dbReference type="HOGENOM" id="CLU_2991447_0_0_0"/>
<dbReference type="STRING" id="526227.Mesil_1744"/>
<dbReference type="Pfam" id="PF12728">
    <property type="entry name" value="HTH_17"/>
    <property type="match status" value="1"/>
</dbReference>
<dbReference type="AlphaFoldDB" id="D7BFR9"/>
<dbReference type="Proteomes" id="UP000001916">
    <property type="component" value="Chromosome"/>
</dbReference>
<dbReference type="InterPro" id="IPR041657">
    <property type="entry name" value="HTH_17"/>
</dbReference>
<dbReference type="NCBIfam" id="TIGR01764">
    <property type="entry name" value="excise"/>
    <property type="match status" value="1"/>
</dbReference>